<gene>
    <name evidence="1" type="ORF">S06H3_25929</name>
</gene>
<dbReference type="EMBL" id="BARV01014954">
    <property type="protein sequence ID" value="GAI25144.1"/>
    <property type="molecule type" value="Genomic_DNA"/>
</dbReference>
<proteinExistence type="predicted"/>
<accession>X1P2K9</accession>
<organism evidence="1">
    <name type="scientific">marine sediment metagenome</name>
    <dbReference type="NCBI Taxonomy" id="412755"/>
    <lineage>
        <taxon>unclassified sequences</taxon>
        <taxon>metagenomes</taxon>
        <taxon>ecological metagenomes</taxon>
    </lineage>
</organism>
<name>X1P2K9_9ZZZZ</name>
<evidence type="ECO:0000313" key="1">
    <source>
        <dbReference type="EMBL" id="GAI25144.1"/>
    </source>
</evidence>
<sequence length="29" mass="3358">ELFAISVVLKWPGLRYVGNGWDISSWHAR</sequence>
<feature type="non-terminal residue" evidence="1">
    <location>
        <position position="1"/>
    </location>
</feature>
<dbReference type="AlphaFoldDB" id="X1P2K9"/>
<reference evidence="1" key="1">
    <citation type="journal article" date="2014" name="Front. Microbiol.">
        <title>High frequency of phylogenetically diverse reductive dehalogenase-homologous genes in deep subseafloor sedimentary metagenomes.</title>
        <authorList>
            <person name="Kawai M."/>
            <person name="Futagami T."/>
            <person name="Toyoda A."/>
            <person name="Takaki Y."/>
            <person name="Nishi S."/>
            <person name="Hori S."/>
            <person name="Arai W."/>
            <person name="Tsubouchi T."/>
            <person name="Morono Y."/>
            <person name="Uchiyama I."/>
            <person name="Ito T."/>
            <person name="Fujiyama A."/>
            <person name="Inagaki F."/>
            <person name="Takami H."/>
        </authorList>
    </citation>
    <scope>NUCLEOTIDE SEQUENCE</scope>
    <source>
        <strain evidence="1">Expedition CK06-06</strain>
    </source>
</reference>
<comment type="caution">
    <text evidence="1">The sequence shown here is derived from an EMBL/GenBank/DDBJ whole genome shotgun (WGS) entry which is preliminary data.</text>
</comment>
<protein>
    <submittedName>
        <fullName evidence="1">Uncharacterized protein</fullName>
    </submittedName>
</protein>